<feature type="compositionally biased region" description="Pro residues" evidence="1">
    <location>
        <begin position="38"/>
        <end position="52"/>
    </location>
</feature>
<keyword evidence="3" id="KW-1185">Reference proteome</keyword>
<protein>
    <submittedName>
        <fullName evidence="2">Uncharacterized protein</fullName>
    </submittedName>
</protein>
<evidence type="ECO:0000313" key="2">
    <source>
        <dbReference type="EMBL" id="CAH7681525.1"/>
    </source>
</evidence>
<reference evidence="2" key="1">
    <citation type="submission" date="2022-06" db="EMBL/GenBank/DDBJ databases">
        <authorList>
            <consortium name="SYNGENTA / RWTH Aachen University"/>
        </authorList>
    </citation>
    <scope>NUCLEOTIDE SEQUENCE</scope>
</reference>
<accession>A0AAV0B4F0</accession>
<dbReference type="EMBL" id="CALTRL010003609">
    <property type="protein sequence ID" value="CAH7681525.1"/>
    <property type="molecule type" value="Genomic_DNA"/>
</dbReference>
<proteinExistence type="predicted"/>
<name>A0AAV0B4F0_PHAPC</name>
<feature type="compositionally biased region" description="Basic and acidic residues" evidence="1">
    <location>
        <begin position="20"/>
        <end position="35"/>
    </location>
</feature>
<dbReference type="AlphaFoldDB" id="A0AAV0B4F0"/>
<evidence type="ECO:0000256" key="1">
    <source>
        <dbReference type="SAM" id="MobiDB-lite"/>
    </source>
</evidence>
<dbReference type="Proteomes" id="UP001153365">
    <property type="component" value="Unassembled WGS sequence"/>
</dbReference>
<comment type="caution">
    <text evidence="2">The sequence shown here is derived from an EMBL/GenBank/DDBJ whole genome shotgun (WGS) entry which is preliminary data.</text>
</comment>
<feature type="region of interest" description="Disordered" evidence="1">
    <location>
        <begin position="1"/>
        <end position="89"/>
    </location>
</feature>
<evidence type="ECO:0000313" key="3">
    <source>
        <dbReference type="Proteomes" id="UP001153365"/>
    </source>
</evidence>
<organism evidence="2 3">
    <name type="scientific">Phakopsora pachyrhizi</name>
    <name type="common">Asian soybean rust disease fungus</name>
    <dbReference type="NCBI Taxonomy" id="170000"/>
    <lineage>
        <taxon>Eukaryota</taxon>
        <taxon>Fungi</taxon>
        <taxon>Dikarya</taxon>
        <taxon>Basidiomycota</taxon>
        <taxon>Pucciniomycotina</taxon>
        <taxon>Pucciniomycetes</taxon>
        <taxon>Pucciniales</taxon>
        <taxon>Phakopsoraceae</taxon>
        <taxon>Phakopsora</taxon>
    </lineage>
</organism>
<gene>
    <name evidence="2" type="ORF">PPACK8108_LOCUS14132</name>
</gene>
<sequence length="89" mass="9591">MLAISEAIAHGRRPQGKGRGGREGGRGRERRERGRPLPALPAPSSPLPPPFSRSPSSSLPHLPMARRLRQPPILLASPDDCKQSVSELS</sequence>